<accession>A0ABW7FYX8</accession>
<evidence type="ECO:0000256" key="3">
    <source>
        <dbReference type="ARBA" id="ARBA00023027"/>
    </source>
</evidence>
<evidence type="ECO:0000256" key="1">
    <source>
        <dbReference type="ARBA" id="ARBA00013048"/>
    </source>
</evidence>
<dbReference type="NCBIfam" id="TIGR01722">
    <property type="entry name" value="MMSDH"/>
    <property type="match status" value="1"/>
</dbReference>
<comment type="caution">
    <text evidence="5">The sequence shown here is derived from an EMBL/GenBank/DDBJ whole genome shotgun (WGS) entry which is preliminary data.</text>
</comment>
<reference evidence="5 6" key="1">
    <citation type="submission" date="2024-08" db="EMBL/GenBank/DDBJ databases">
        <authorList>
            <person name="Lu H."/>
        </authorList>
    </citation>
    <scope>NUCLEOTIDE SEQUENCE [LARGE SCALE GENOMIC DNA]</scope>
    <source>
        <strain evidence="5 6">BYS180W</strain>
    </source>
</reference>
<dbReference type="GO" id="GO:0016491">
    <property type="term" value="F:oxidoreductase activity"/>
    <property type="evidence" value="ECO:0007669"/>
    <property type="project" value="UniProtKB-KW"/>
</dbReference>
<dbReference type="Gene3D" id="3.40.309.10">
    <property type="entry name" value="Aldehyde Dehydrogenase, Chain A, domain 2"/>
    <property type="match status" value="1"/>
</dbReference>
<name>A0ABW7FYX8_9BURK</name>
<dbReference type="InterPro" id="IPR010061">
    <property type="entry name" value="MeMal-semiAld_DH"/>
</dbReference>
<dbReference type="EC" id="1.2.1.27" evidence="1"/>
<evidence type="ECO:0000313" key="6">
    <source>
        <dbReference type="Proteomes" id="UP001606099"/>
    </source>
</evidence>
<keyword evidence="6" id="KW-1185">Reference proteome</keyword>
<dbReference type="Proteomes" id="UP001606099">
    <property type="component" value="Unassembled WGS sequence"/>
</dbReference>
<organism evidence="5 6">
    <name type="scientific">Roseateles rivi</name>
    <dbReference type="NCBI Taxonomy" id="3299028"/>
    <lineage>
        <taxon>Bacteria</taxon>
        <taxon>Pseudomonadati</taxon>
        <taxon>Pseudomonadota</taxon>
        <taxon>Betaproteobacteria</taxon>
        <taxon>Burkholderiales</taxon>
        <taxon>Sphaerotilaceae</taxon>
        <taxon>Roseateles</taxon>
    </lineage>
</organism>
<dbReference type="SUPFAM" id="SSF53720">
    <property type="entry name" value="ALDH-like"/>
    <property type="match status" value="1"/>
</dbReference>
<dbReference type="InterPro" id="IPR016160">
    <property type="entry name" value="Ald_DH_CS_CYS"/>
</dbReference>
<evidence type="ECO:0000313" key="5">
    <source>
        <dbReference type="EMBL" id="MFG6449519.1"/>
    </source>
</evidence>
<dbReference type="InterPro" id="IPR016163">
    <property type="entry name" value="Ald_DH_C"/>
</dbReference>
<dbReference type="PANTHER" id="PTHR43866">
    <property type="entry name" value="MALONATE-SEMIALDEHYDE DEHYDROGENASE"/>
    <property type="match status" value="1"/>
</dbReference>
<evidence type="ECO:0000259" key="4">
    <source>
        <dbReference type="Pfam" id="PF00171"/>
    </source>
</evidence>
<dbReference type="PROSITE" id="PS00070">
    <property type="entry name" value="ALDEHYDE_DEHYDR_CYS"/>
    <property type="match status" value="1"/>
</dbReference>
<sequence length="505" mass="53623">MTLRYTTAAAHVGHWLDNAPYAGEGARVASVYDPALGDVARTVALADAVDVNAVVASAAAAQPAWGALAPQRRARVLFKMKELVEHHTDALAQLITREHGKTLPDARGEVQRGLEIIEFSCGIAQLLKGQYCDNVGGGISNWSQRSPLGVTAGITPFNFPFMVPMWMAPMSIACGNSFILKPSERDPSAALLTAELFQAAGLPPGVFNVLQGDKTAVDGLLHHPDVQAVSFVGSTPIARYIYETGARMGKRTQALGGAKNHMVVLPDADLPQAADALIGAAYGSAGERCMAVSVAVAVGDIADELVQLVVQRAKALRTGDGAEPGMDMGPVVSAEAKSRIVGLIDSGVAQGAQLVLDGRGLTVANRASGYFVGPTLFDHVRADMRIYQEEIFGPVLCVLRVASLSEALALVNAHTYGNGAVCYTRDGRSAQEFAQGVQAGMVGINVPIPVPMAWNSFGGWKQSLFGDHHAYGEEGVRFYTRYKSIMQRWPDQQVQGPQFTMPVNT</sequence>
<dbReference type="CDD" id="cd07085">
    <property type="entry name" value="ALDH_F6_MMSDH"/>
    <property type="match status" value="1"/>
</dbReference>
<dbReference type="InterPro" id="IPR016162">
    <property type="entry name" value="Ald_DH_N"/>
</dbReference>
<feature type="domain" description="Aldehyde dehydrogenase" evidence="4">
    <location>
        <begin position="28"/>
        <end position="485"/>
    </location>
</feature>
<dbReference type="InterPro" id="IPR015590">
    <property type="entry name" value="Aldehyde_DH_dom"/>
</dbReference>
<gene>
    <name evidence="5" type="ORF">ACG0Z6_14925</name>
</gene>
<protein>
    <recommendedName>
        <fullName evidence="1">methylmalonate-semialdehyde dehydrogenase (CoA acylating)</fullName>
        <ecNumber evidence="1">1.2.1.27</ecNumber>
    </recommendedName>
</protein>
<dbReference type="Pfam" id="PF00171">
    <property type="entry name" value="Aldedh"/>
    <property type="match status" value="1"/>
</dbReference>
<keyword evidence="2 5" id="KW-0560">Oxidoreductase</keyword>
<dbReference type="RefSeq" id="WP_394462779.1">
    <property type="nucleotide sequence ID" value="NZ_JBIGHZ010000005.1"/>
</dbReference>
<proteinExistence type="predicted"/>
<dbReference type="PANTHER" id="PTHR43866:SF4">
    <property type="entry name" value="MALONATE-SEMIALDEHYDE DEHYDROGENASE"/>
    <property type="match status" value="1"/>
</dbReference>
<dbReference type="InterPro" id="IPR016161">
    <property type="entry name" value="Ald_DH/histidinol_DH"/>
</dbReference>
<dbReference type="Gene3D" id="3.40.605.10">
    <property type="entry name" value="Aldehyde Dehydrogenase, Chain A, domain 1"/>
    <property type="match status" value="1"/>
</dbReference>
<keyword evidence="3" id="KW-0520">NAD</keyword>
<dbReference type="EMBL" id="JBIGHZ010000005">
    <property type="protein sequence ID" value="MFG6449519.1"/>
    <property type="molecule type" value="Genomic_DNA"/>
</dbReference>
<evidence type="ECO:0000256" key="2">
    <source>
        <dbReference type="ARBA" id="ARBA00023002"/>
    </source>
</evidence>